<evidence type="ECO:0000256" key="1">
    <source>
        <dbReference type="ARBA" id="ARBA00013160"/>
    </source>
</evidence>
<gene>
    <name evidence="4" type="ORF">GMRT_11110</name>
</gene>
<dbReference type="VEuPathDB" id="GiardiaDB:GMRT_11110"/>
<dbReference type="AlphaFoldDB" id="A0A4Z1T743"/>
<evidence type="ECO:0000313" key="5">
    <source>
        <dbReference type="Proteomes" id="UP000315496"/>
    </source>
</evidence>
<dbReference type="InterPro" id="IPR050489">
    <property type="entry name" value="Tyr-tRNA_synthase"/>
</dbReference>
<dbReference type="GO" id="GO:0005737">
    <property type="term" value="C:cytoplasm"/>
    <property type="evidence" value="ECO:0007669"/>
    <property type="project" value="TreeGrafter"/>
</dbReference>
<dbReference type="SUPFAM" id="SSF52374">
    <property type="entry name" value="Nucleotidylyl transferase"/>
    <property type="match status" value="1"/>
</dbReference>
<dbReference type="GO" id="GO:0006437">
    <property type="term" value="P:tyrosyl-tRNA aminoacylation"/>
    <property type="evidence" value="ECO:0007669"/>
    <property type="project" value="TreeGrafter"/>
</dbReference>
<keyword evidence="4" id="KW-0808">Transferase</keyword>
<dbReference type="EMBL" id="VDLU01000002">
    <property type="protein sequence ID" value="TNJ28947.1"/>
    <property type="molecule type" value="Genomic_DNA"/>
</dbReference>
<dbReference type="GO" id="GO:0016740">
    <property type="term" value="F:transferase activity"/>
    <property type="evidence" value="ECO:0007669"/>
    <property type="project" value="UniProtKB-KW"/>
</dbReference>
<name>A0A4Z1T743_GIAMU</name>
<evidence type="ECO:0000256" key="3">
    <source>
        <dbReference type="ARBA" id="ARBA00048248"/>
    </source>
</evidence>
<dbReference type="Proteomes" id="UP000315496">
    <property type="component" value="Chromosome 2"/>
</dbReference>
<evidence type="ECO:0000313" key="4">
    <source>
        <dbReference type="EMBL" id="TNJ28947.1"/>
    </source>
</evidence>
<dbReference type="PANTHER" id="PTHR46264:SF4">
    <property type="entry name" value="TYROSINE--TRNA LIGASE, CYTOPLASMIC"/>
    <property type="match status" value="1"/>
</dbReference>
<dbReference type="OrthoDB" id="197206at2759"/>
<dbReference type="PANTHER" id="PTHR46264">
    <property type="entry name" value="TYROSINE-TRNA LIGASE"/>
    <property type="match status" value="1"/>
</dbReference>
<proteinExistence type="predicted"/>
<evidence type="ECO:0000256" key="2">
    <source>
        <dbReference type="ARBA" id="ARBA00033323"/>
    </source>
</evidence>
<dbReference type="GO" id="GO:0004831">
    <property type="term" value="F:tyrosine-tRNA ligase activity"/>
    <property type="evidence" value="ECO:0007669"/>
    <property type="project" value="UniProtKB-EC"/>
</dbReference>
<reference evidence="4 5" key="1">
    <citation type="submission" date="2019-05" db="EMBL/GenBank/DDBJ databases">
        <title>The compact genome of Giardia muris reveals important steps in the evolution of intestinal protozoan parasites.</title>
        <authorList>
            <person name="Xu F."/>
            <person name="Jimenez-Gonzalez A."/>
            <person name="Einarsson E."/>
            <person name="Astvaldsson A."/>
            <person name="Peirasmaki D."/>
            <person name="Eckmann L."/>
            <person name="Andersson J.O."/>
            <person name="Svard S.G."/>
            <person name="Jerlstrom-Hultqvist J."/>
        </authorList>
    </citation>
    <scope>NUCLEOTIDE SEQUENCE [LARGE SCALE GENOMIC DNA]</scope>
    <source>
        <strain evidence="4 5">Roberts-Thomson</strain>
    </source>
</reference>
<comment type="catalytic activity">
    <reaction evidence="3">
        <text>tRNA(Tyr) + L-tyrosine + ATP = L-tyrosyl-tRNA(Tyr) + AMP + diphosphate + H(+)</text>
        <dbReference type="Rhea" id="RHEA:10220"/>
        <dbReference type="Rhea" id="RHEA-COMP:9706"/>
        <dbReference type="Rhea" id="RHEA-COMP:9707"/>
        <dbReference type="ChEBI" id="CHEBI:15378"/>
        <dbReference type="ChEBI" id="CHEBI:30616"/>
        <dbReference type="ChEBI" id="CHEBI:33019"/>
        <dbReference type="ChEBI" id="CHEBI:58315"/>
        <dbReference type="ChEBI" id="CHEBI:78442"/>
        <dbReference type="ChEBI" id="CHEBI:78536"/>
        <dbReference type="ChEBI" id="CHEBI:456215"/>
        <dbReference type="EC" id="6.1.1.1"/>
    </reaction>
</comment>
<protein>
    <recommendedName>
        <fullName evidence="1">tyrosine--tRNA ligase</fullName>
        <ecNumber evidence="1">6.1.1.1</ecNumber>
    </recommendedName>
    <alternativeName>
        <fullName evidence="2">Tyrosyl-tRNA synthetase</fullName>
    </alternativeName>
</protein>
<keyword evidence="5" id="KW-1185">Reference proteome</keyword>
<organism evidence="4 5">
    <name type="scientific">Giardia muris</name>
    <dbReference type="NCBI Taxonomy" id="5742"/>
    <lineage>
        <taxon>Eukaryota</taxon>
        <taxon>Metamonada</taxon>
        <taxon>Diplomonadida</taxon>
        <taxon>Hexamitidae</taxon>
        <taxon>Giardiinae</taxon>
        <taxon>Giardia</taxon>
    </lineage>
</organism>
<dbReference type="Gene3D" id="1.10.240.10">
    <property type="entry name" value="Tyrosyl-Transfer RNA Synthetase"/>
    <property type="match status" value="1"/>
</dbReference>
<sequence length="316" mass="35017">MPGTLEVIVPAAKLPLYSVVHAALGIRAGPLYHVLVADSLHFMRTQDSADLSIALGLLAKTAVEALLQPTDGVEKVKLLSDALLSPSGCDDIWPVTFDIARLTNLQDSSAAIGKNVKNLLASETFIPCIIAASVKIHQPYPFRRCISELDDLDRFLRVRTRLPTDKGRYEASKRDELICLRQDPKNDVDREVGTIYITDTPADVARKINKGHCRPGDITYNPVLAYLEQVIIPFSRLIRYRKIIIGEKEYKDIASIREDFVQDILTPQALKAYVSTALGEVVAVIQESSGFQQAQASLNAIVEAEKKKKEKKKNPK</sequence>
<accession>A0A4Z1T743</accession>
<dbReference type="EC" id="6.1.1.1" evidence="1"/>
<comment type="caution">
    <text evidence="4">The sequence shown here is derived from an EMBL/GenBank/DDBJ whole genome shotgun (WGS) entry which is preliminary data.</text>
</comment>